<name>A0A120AGJ7_9GAMM</name>
<protein>
    <submittedName>
        <fullName evidence="2">Uncharacterized protein</fullName>
    </submittedName>
</protein>
<dbReference type="EMBL" id="JAJA02000001">
    <property type="protein sequence ID" value="KWS04713.1"/>
    <property type="molecule type" value="Genomic_DNA"/>
</dbReference>
<evidence type="ECO:0000313" key="3">
    <source>
        <dbReference type="Proteomes" id="UP000023435"/>
    </source>
</evidence>
<reference evidence="2 3" key="1">
    <citation type="journal article" date="2014" name="Genome Announc.">
        <title>Draft Genome Sequence of Lysobacter capsici AZ78, a Bacterium Antagonistic to Plant-Pathogenic Oomycetes.</title>
        <authorList>
            <person name="Puopolo G."/>
            <person name="Sonego P."/>
            <person name="Engelen K."/>
            <person name="Pertot I."/>
        </authorList>
    </citation>
    <scope>NUCLEOTIDE SEQUENCE [LARGE SCALE GENOMIC DNA]</scope>
    <source>
        <strain evidence="2 3">AZ78</strain>
    </source>
</reference>
<dbReference type="Proteomes" id="UP000023435">
    <property type="component" value="Unassembled WGS sequence"/>
</dbReference>
<accession>A0A120AGJ7</accession>
<feature type="region of interest" description="Disordered" evidence="1">
    <location>
        <begin position="113"/>
        <end position="133"/>
    </location>
</feature>
<organism evidence="2 3">
    <name type="scientific">Lysobacter capsici AZ78</name>
    <dbReference type="NCBI Taxonomy" id="1444315"/>
    <lineage>
        <taxon>Bacteria</taxon>
        <taxon>Pseudomonadati</taxon>
        <taxon>Pseudomonadota</taxon>
        <taxon>Gammaproteobacteria</taxon>
        <taxon>Lysobacterales</taxon>
        <taxon>Lysobacteraceae</taxon>
        <taxon>Lysobacter</taxon>
    </lineage>
</organism>
<dbReference type="AlphaFoldDB" id="A0A120AGJ7"/>
<evidence type="ECO:0000313" key="2">
    <source>
        <dbReference type="EMBL" id="KWS04713.1"/>
    </source>
</evidence>
<keyword evidence="3" id="KW-1185">Reference proteome</keyword>
<evidence type="ECO:0000256" key="1">
    <source>
        <dbReference type="SAM" id="MobiDB-lite"/>
    </source>
</evidence>
<dbReference type="OrthoDB" id="6012460at2"/>
<sequence length="822" mass="88873">MPLGRLLNINQVLAGIRPAPAAQPIKLPGGIVVPAPATPAVVVAPPAAPPVAAPPAAAPAPAVRVAPPFIPGAVRVNPAILRAQPAIVAQLEGRTLRPRLNDLRPDLFPIKTGGGFGRGESQHPISPTQTPDDRCLYESPNNPQQRYWLPRYRLRNANGRYEITVAEGQNGLWAVSLGLETYPAPEIADAARTAQMLEVTRSASVTYRVPGTAIEQRLPAGEVQKDATGCVVMLQLSLADRDGLLRAFMSNDAQCKLVLSRGFTVAVPLPAGTSPDVPKRQLMMVKGQMQLARAPLESAQLMSRAAMVDASMVAKPAVTLDPGITAKMTASMAPMRAVGVKPPVSRIPISTIKARRFDGTPIIVQPEPMPDDVPPPPAPETRYEISNQVQDWAVALFFEPQLHPYLYPAGSASGPQASRWVVHALRYPAGSGRSHAYFQDLNDPARIFYLPDAFKLARRSEAPHAPSLVFQVDQGDNAEQVMVDLTCEVRPVTDGERLLAARRELADKVPASAANPNREFELRLLRAKSSLQMAVLRNGAVRSETVAATIDWDNGFTVNERFEFKDFQDVFGVLMAASNSNLLQGSVVVTTGINENVMVPVKLNFADMEGELFQSIETPDPQTGAVAVKLLNATESKLRITQLPTWITRGEGLVVGRIEGLDLSQPVEVEPEQSLQFTVQPTDTLSGNAPADAIFNTASVRSIPDGEAILKYTLDDTIDQETFRAVTVMTAPEVLQNIATGSSGGPILNIIVEFRGNRRVVLGEANQSVDIDVPVPLMDILLRKDSEGFYEYRQTVVFKSGQKSPTTPWRRDDAGVLFVTAV</sequence>
<dbReference type="RefSeq" id="WP_060410504.1">
    <property type="nucleotide sequence ID" value="NZ_JAJA02000001.1"/>
</dbReference>
<proteinExistence type="predicted"/>
<comment type="caution">
    <text evidence="2">The sequence shown here is derived from an EMBL/GenBank/DDBJ whole genome shotgun (WGS) entry which is preliminary data.</text>
</comment>
<gene>
    <name evidence="2" type="ORF">AZ78_2263</name>
</gene>